<organism evidence="3 4">
    <name type="scientific">Pontiella sulfatireligans</name>
    <dbReference type="NCBI Taxonomy" id="2750658"/>
    <lineage>
        <taxon>Bacteria</taxon>
        <taxon>Pseudomonadati</taxon>
        <taxon>Kiritimatiellota</taxon>
        <taxon>Kiritimatiellia</taxon>
        <taxon>Kiritimatiellales</taxon>
        <taxon>Pontiellaceae</taxon>
        <taxon>Pontiella</taxon>
    </lineage>
</organism>
<evidence type="ECO:0000313" key="4">
    <source>
        <dbReference type="Proteomes" id="UP000346198"/>
    </source>
</evidence>
<accession>A0A6C2UPA2</accession>
<evidence type="ECO:0000259" key="2">
    <source>
        <dbReference type="Pfam" id="PF18998"/>
    </source>
</evidence>
<feature type="chain" id="PRO_5025539871" description="Bacterial repeat domain-containing protein" evidence="1">
    <location>
        <begin position="19"/>
        <end position="231"/>
    </location>
</feature>
<gene>
    <name evidence="3" type="ORF">SCARR_04109</name>
</gene>
<dbReference type="Proteomes" id="UP000346198">
    <property type="component" value="Unassembled WGS sequence"/>
</dbReference>
<keyword evidence="4" id="KW-1185">Reference proteome</keyword>
<name>A0A6C2UPA2_9BACT</name>
<dbReference type="InterPro" id="IPR044060">
    <property type="entry name" value="Bacterial_rp_domain"/>
</dbReference>
<proteinExistence type="predicted"/>
<sequence length="231" mass="24586">MKKHILLSFLATALAASAVPFTNITGAVVDTRDYNLTVTADNGATDPAAGIHTYSWRSSVPCAAAAETNGWLFTGWSGDASSDHTQTDVLVLMDALSKAVLANYSDDPDGDGLHNTNEWAVGANPWISDTDGDGFDDLLEFDHNWNPTVSDLWAVDYIAANGGAFGLYPSNAVLDIAVGQMLIETSGGTATLSLQLEESGDLVTWSNAGPPEVWSRPVDGEKQFFRVRSSK</sequence>
<protein>
    <recommendedName>
        <fullName evidence="2">Bacterial repeat domain-containing protein</fullName>
    </recommendedName>
</protein>
<feature type="signal peptide" evidence="1">
    <location>
        <begin position="1"/>
        <end position="18"/>
    </location>
</feature>
<dbReference type="EMBL" id="CAAHFH010000002">
    <property type="protein sequence ID" value="VGO22028.1"/>
    <property type="molecule type" value="Genomic_DNA"/>
</dbReference>
<dbReference type="Pfam" id="PF18998">
    <property type="entry name" value="Flg_new_2"/>
    <property type="match status" value="1"/>
</dbReference>
<dbReference type="RefSeq" id="WP_136063447.1">
    <property type="nucleotide sequence ID" value="NZ_CAAHFH010000002.1"/>
</dbReference>
<evidence type="ECO:0000256" key="1">
    <source>
        <dbReference type="SAM" id="SignalP"/>
    </source>
</evidence>
<keyword evidence="1" id="KW-0732">Signal</keyword>
<reference evidence="3 4" key="1">
    <citation type="submission" date="2019-04" db="EMBL/GenBank/DDBJ databases">
        <authorList>
            <person name="Van Vliet M D."/>
        </authorList>
    </citation>
    <scope>NUCLEOTIDE SEQUENCE [LARGE SCALE GENOMIC DNA]</scope>
    <source>
        <strain evidence="3 4">F21</strain>
    </source>
</reference>
<dbReference type="AlphaFoldDB" id="A0A6C2UPA2"/>
<evidence type="ECO:0000313" key="3">
    <source>
        <dbReference type="EMBL" id="VGO22028.1"/>
    </source>
</evidence>
<feature type="domain" description="Bacterial repeat" evidence="2">
    <location>
        <begin position="34"/>
        <end position="106"/>
    </location>
</feature>